<dbReference type="AlphaFoldDB" id="A0AAD4CDK6"/>
<dbReference type="InterPro" id="IPR002347">
    <property type="entry name" value="SDR_fam"/>
</dbReference>
<keyword evidence="3" id="KW-0560">Oxidoreductase</keyword>
<proteinExistence type="inferred from homology"/>
<dbReference type="Gene3D" id="3.40.50.720">
    <property type="entry name" value="NAD(P)-binding Rossmann-like Domain"/>
    <property type="match status" value="1"/>
</dbReference>
<evidence type="ECO:0000259" key="4">
    <source>
        <dbReference type="SMART" id="SM00822"/>
    </source>
</evidence>
<reference evidence="5" key="1">
    <citation type="journal article" date="2019" name="Beilstein J. Org. Chem.">
        <title>Nanangenines: drimane sesquiterpenoids as the dominant metabolite cohort of a novel Australian fungus, Aspergillus nanangensis.</title>
        <authorList>
            <person name="Lacey H.J."/>
            <person name="Gilchrist C.L.M."/>
            <person name="Crombie A."/>
            <person name="Kalaitzis J.A."/>
            <person name="Vuong D."/>
            <person name="Rutledge P.J."/>
            <person name="Turner P."/>
            <person name="Pitt J.I."/>
            <person name="Lacey E."/>
            <person name="Chooi Y.H."/>
            <person name="Piggott A.M."/>
        </authorList>
    </citation>
    <scope>NUCLEOTIDE SEQUENCE</scope>
    <source>
        <strain evidence="5">MST-FP2251</strain>
    </source>
</reference>
<dbReference type="PROSITE" id="PS00061">
    <property type="entry name" value="ADH_SHORT"/>
    <property type="match status" value="1"/>
</dbReference>
<comment type="similarity">
    <text evidence="1">Belongs to the short-chain dehydrogenases/reductases (SDR) family.</text>
</comment>
<dbReference type="InterPro" id="IPR036291">
    <property type="entry name" value="NAD(P)-bd_dom_sf"/>
</dbReference>
<dbReference type="PANTHER" id="PTHR43008:SF4">
    <property type="entry name" value="CHAIN DEHYDROGENASE, PUTATIVE (AFU_ORTHOLOGUE AFUA_4G08710)-RELATED"/>
    <property type="match status" value="1"/>
</dbReference>
<dbReference type="Pfam" id="PF13561">
    <property type="entry name" value="adh_short_C2"/>
    <property type="match status" value="1"/>
</dbReference>
<dbReference type="InterPro" id="IPR057326">
    <property type="entry name" value="KR_dom"/>
</dbReference>
<reference evidence="5" key="2">
    <citation type="submission" date="2020-02" db="EMBL/GenBank/DDBJ databases">
        <authorList>
            <person name="Gilchrist C.L.M."/>
            <person name="Chooi Y.-H."/>
        </authorList>
    </citation>
    <scope>NUCLEOTIDE SEQUENCE</scope>
    <source>
        <strain evidence="5">MST-FP2251</strain>
    </source>
</reference>
<dbReference type="GO" id="GO:0050664">
    <property type="term" value="F:oxidoreductase activity, acting on NAD(P)H, oxygen as acceptor"/>
    <property type="evidence" value="ECO:0007669"/>
    <property type="project" value="TreeGrafter"/>
</dbReference>
<dbReference type="GO" id="GO:0016616">
    <property type="term" value="F:oxidoreductase activity, acting on the CH-OH group of donors, NAD or NADP as acceptor"/>
    <property type="evidence" value="ECO:0007669"/>
    <property type="project" value="UniProtKB-ARBA"/>
</dbReference>
<dbReference type="PANTHER" id="PTHR43008">
    <property type="entry name" value="BENZIL REDUCTASE"/>
    <property type="match status" value="1"/>
</dbReference>
<dbReference type="Proteomes" id="UP001194746">
    <property type="component" value="Unassembled WGS sequence"/>
</dbReference>
<dbReference type="SUPFAM" id="SSF51735">
    <property type="entry name" value="NAD(P)-binding Rossmann-fold domains"/>
    <property type="match status" value="1"/>
</dbReference>
<evidence type="ECO:0000313" key="6">
    <source>
        <dbReference type="Proteomes" id="UP001194746"/>
    </source>
</evidence>
<gene>
    <name evidence="5" type="ORF">FE257_001708</name>
</gene>
<comment type="caution">
    <text evidence="5">The sequence shown here is derived from an EMBL/GenBank/DDBJ whole genome shotgun (WGS) entry which is preliminary data.</text>
</comment>
<dbReference type="EMBL" id="VCAU01000120">
    <property type="protein sequence ID" value="KAF9884520.1"/>
    <property type="molecule type" value="Genomic_DNA"/>
</dbReference>
<name>A0AAD4CDK6_ASPNN</name>
<organism evidence="5 6">
    <name type="scientific">Aspergillus nanangensis</name>
    <dbReference type="NCBI Taxonomy" id="2582783"/>
    <lineage>
        <taxon>Eukaryota</taxon>
        <taxon>Fungi</taxon>
        <taxon>Dikarya</taxon>
        <taxon>Ascomycota</taxon>
        <taxon>Pezizomycotina</taxon>
        <taxon>Eurotiomycetes</taxon>
        <taxon>Eurotiomycetidae</taxon>
        <taxon>Eurotiales</taxon>
        <taxon>Aspergillaceae</taxon>
        <taxon>Aspergillus</taxon>
        <taxon>Aspergillus subgen. Circumdati</taxon>
    </lineage>
</organism>
<keyword evidence="2" id="KW-0521">NADP</keyword>
<keyword evidence="6" id="KW-1185">Reference proteome</keyword>
<accession>A0AAD4CDK6</accession>
<dbReference type="InterPro" id="IPR020904">
    <property type="entry name" value="Sc_DH/Rdtase_CS"/>
</dbReference>
<evidence type="ECO:0000256" key="3">
    <source>
        <dbReference type="ARBA" id="ARBA00023002"/>
    </source>
</evidence>
<dbReference type="PRINTS" id="PR00081">
    <property type="entry name" value="GDHRDH"/>
</dbReference>
<protein>
    <recommendedName>
        <fullName evidence="4">Ketoreductase domain-containing protein</fullName>
    </recommendedName>
</protein>
<feature type="domain" description="Ketoreductase" evidence="4">
    <location>
        <begin position="74"/>
        <end position="256"/>
    </location>
</feature>
<dbReference type="SMART" id="SM00822">
    <property type="entry name" value="PKS_KR"/>
    <property type="match status" value="1"/>
</dbReference>
<sequence length="329" mass="35529">MLTGMGIPRRSQTISRALLLPAHKKSPTYQRWHVAPRNVPSNTALRYYTATPRNMIDKNTCPPLLSFTESLRGKSYLVTGGGRGIGYAITRAVAECGANVTVLDALPEPVPEFHKLASEFGVKTKFFRTDVTNPSMLESNFERSVQEMGGLHGCVTAAGIVEEHPFTDYPVEKLRRVLDVNVVGTFLTTQLAAKHFIRNSIAGSIVLIASVSAHMVTPNRKLSAYASSKAAVRMLTTAVAAELGSSGIRVNCISPGYINTDLLDNVRKIDPDSVSFMDRAPHIGRIGQPKDISAATVYLLSDAAGYSHGSEMIVDGGVLGGIFKDPRDL</sequence>
<evidence type="ECO:0000256" key="1">
    <source>
        <dbReference type="ARBA" id="ARBA00006484"/>
    </source>
</evidence>
<dbReference type="PRINTS" id="PR00080">
    <property type="entry name" value="SDRFAMILY"/>
</dbReference>
<evidence type="ECO:0000313" key="5">
    <source>
        <dbReference type="EMBL" id="KAF9884520.1"/>
    </source>
</evidence>
<dbReference type="FunFam" id="3.40.50.720:FF:000084">
    <property type="entry name" value="Short-chain dehydrogenase reductase"/>
    <property type="match status" value="1"/>
</dbReference>
<evidence type="ECO:0000256" key="2">
    <source>
        <dbReference type="ARBA" id="ARBA00022857"/>
    </source>
</evidence>
<dbReference type="GO" id="GO:0044550">
    <property type="term" value="P:secondary metabolite biosynthetic process"/>
    <property type="evidence" value="ECO:0007669"/>
    <property type="project" value="UniProtKB-ARBA"/>
</dbReference>